<evidence type="ECO:0000256" key="1">
    <source>
        <dbReference type="ARBA" id="ARBA00004477"/>
    </source>
</evidence>
<evidence type="ECO:0000256" key="8">
    <source>
        <dbReference type="ARBA" id="ARBA00022798"/>
    </source>
</evidence>
<reference evidence="15" key="1">
    <citation type="submission" date="2021-01" db="EMBL/GenBank/DDBJ databases">
        <authorList>
            <person name="Corre E."/>
            <person name="Pelletier E."/>
            <person name="Niang G."/>
            <person name="Scheremetjew M."/>
            <person name="Finn R."/>
            <person name="Kale V."/>
            <person name="Holt S."/>
            <person name="Cochrane G."/>
            <person name="Meng A."/>
            <person name="Brown T."/>
            <person name="Cohen L."/>
        </authorList>
    </citation>
    <scope>NUCLEOTIDE SEQUENCE</scope>
    <source>
        <strain evidence="15">CCMP 410</strain>
    </source>
</reference>
<keyword evidence="6 14" id="KW-0808">Transferase</keyword>
<accession>A0A7S1Y844</accession>
<keyword evidence="7 14" id="KW-0812">Transmembrane</keyword>
<dbReference type="PANTHER" id="PTHR12317">
    <property type="entry name" value="DIACYLGLYCEROL O-ACYLTRANSFERASE"/>
    <property type="match status" value="1"/>
</dbReference>
<keyword evidence="12 14" id="KW-0472">Membrane</keyword>
<comment type="similarity">
    <text evidence="4 14">Belongs to the diacylglycerol acyltransferase family.</text>
</comment>
<evidence type="ECO:0000256" key="4">
    <source>
        <dbReference type="ARBA" id="ARBA00005420"/>
    </source>
</evidence>
<dbReference type="GO" id="GO:0005789">
    <property type="term" value="C:endoplasmic reticulum membrane"/>
    <property type="evidence" value="ECO:0007669"/>
    <property type="project" value="UniProtKB-SubCell"/>
</dbReference>
<evidence type="ECO:0000256" key="12">
    <source>
        <dbReference type="ARBA" id="ARBA00023136"/>
    </source>
</evidence>
<dbReference type="EMBL" id="HBGK01022062">
    <property type="protein sequence ID" value="CAD9282381.1"/>
    <property type="molecule type" value="Transcribed_RNA"/>
</dbReference>
<evidence type="ECO:0000256" key="2">
    <source>
        <dbReference type="ARBA" id="ARBA00004771"/>
    </source>
</evidence>
<evidence type="ECO:0000256" key="13">
    <source>
        <dbReference type="ARBA" id="ARBA00023315"/>
    </source>
</evidence>
<comment type="pathway">
    <text evidence="2">Glycerolipid metabolism; triacylglycerol biosynthesis.</text>
</comment>
<name>A0A7S1Y844_9STRA</name>
<dbReference type="GO" id="GO:0006071">
    <property type="term" value="P:glycerol metabolic process"/>
    <property type="evidence" value="ECO:0007669"/>
    <property type="project" value="UniProtKB-KW"/>
</dbReference>
<dbReference type="CDD" id="cd07987">
    <property type="entry name" value="LPLAT_MGAT-like"/>
    <property type="match status" value="1"/>
</dbReference>
<feature type="transmembrane region" description="Helical" evidence="14">
    <location>
        <begin position="24"/>
        <end position="45"/>
    </location>
</feature>
<evidence type="ECO:0000256" key="14">
    <source>
        <dbReference type="RuleBase" id="RU367023"/>
    </source>
</evidence>
<dbReference type="InterPro" id="IPR007130">
    <property type="entry name" value="DAGAT"/>
</dbReference>
<evidence type="ECO:0000256" key="10">
    <source>
        <dbReference type="ARBA" id="ARBA00022989"/>
    </source>
</evidence>
<evidence type="ECO:0000256" key="9">
    <source>
        <dbReference type="ARBA" id="ARBA00022824"/>
    </source>
</evidence>
<keyword evidence="11" id="KW-0443">Lipid metabolism</keyword>
<evidence type="ECO:0000256" key="11">
    <source>
        <dbReference type="ARBA" id="ARBA00023098"/>
    </source>
</evidence>
<dbReference type="EC" id="2.3.1.-" evidence="14"/>
<dbReference type="GO" id="GO:0019432">
    <property type="term" value="P:triglyceride biosynthetic process"/>
    <property type="evidence" value="ECO:0007669"/>
    <property type="project" value="TreeGrafter"/>
</dbReference>
<dbReference type="AlphaFoldDB" id="A0A7S1Y844"/>
<keyword evidence="13" id="KW-0012">Acyltransferase</keyword>
<keyword evidence="10 14" id="KW-1133">Transmembrane helix</keyword>
<proteinExistence type="inferred from homology"/>
<protein>
    <recommendedName>
        <fullName evidence="14">Acyltransferase</fullName>
        <ecNumber evidence="14">2.3.1.-</ecNumber>
    </recommendedName>
</protein>
<keyword evidence="8" id="KW-0319">Glycerol metabolism</keyword>
<keyword evidence="5" id="KW-0444">Lipid biosynthesis</keyword>
<dbReference type="Pfam" id="PF03982">
    <property type="entry name" value="DAGAT"/>
    <property type="match status" value="1"/>
</dbReference>
<organism evidence="15">
    <name type="scientific">Grammatophora oceanica</name>
    <dbReference type="NCBI Taxonomy" id="210454"/>
    <lineage>
        <taxon>Eukaryota</taxon>
        <taxon>Sar</taxon>
        <taxon>Stramenopiles</taxon>
        <taxon>Ochrophyta</taxon>
        <taxon>Bacillariophyta</taxon>
        <taxon>Fragilariophyceae</taxon>
        <taxon>Fragilariophycidae</taxon>
        <taxon>Rhabdonematales</taxon>
        <taxon>Grammatophoraceae</taxon>
        <taxon>Grammatophora</taxon>
    </lineage>
</organism>
<dbReference type="GO" id="GO:0004144">
    <property type="term" value="F:diacylglycerol O-acyltransferase activity"/>
    <property type="evidence" value="ECO:0007669"/>
    <property type="project" value="TreeGrafter"/>
</dbReference>
<evidence type="ECO:0000256" key="3">
    <source>
        <dbReference type="ARBA" id="ARBA00005189"/>
    </source>
</evidence>
<evidence type="ECO:0000256" key="6">
    <source>
        <dbReference type="ARBA" id="ARBA00022679"/>
    </source>
</evidence>
<evidence type="ECO:0000256" key="7">
    <source>
        <dbReference type="ARBA" id="ARBA00022692"/>
    </source>
</evidence>
<comment type="subcellular location">
    <subcellularLocation>
        <location evidence="1 14">Endoplasmic reticulum membrane</location>
        <topology evidence="1 14">Multi-pass membrane protein</topology>
    </subcellularLocation>
</comment>
<keyword evidence="9 14" id="KW-0256">Endoplasmic reticulum</keyword>
<comment type="pathway">
    <text evidence="3">Lipid metabolism.</text>
</comment>
<evidence type="ECO:0000313" key="15">
    <source>
        <dbReference type="EMBL" id="CAD9282381.1"/>
    </source>
</evidence>
<sequence length="342" mass="38717">MPVNETPKTMVQSKAQSRGFCRDFLLWWNVIIVTPHHSMLIWIILMACSMHLIPISVPFILAYVVFCLLDSTPAKGGWSFVREEWRSWARDFFFFRWFAEFFEMDLIKTAELDTSRRYIFAMHPHGIIGMTFNGALTTNGAGFERLFPGIERVAVTLNGTFLAPIFREWLLFLGFVSADRATLISQLKHKSIAMVPGGAAEALYAHPGTMTLVLRKRFGFIKVAMQSGAPIVPCLGFGENDIFNTISPAARSKSRKLPLSTWERFVWDSQVAFKNTFTVSTPMITNVIPNRVKTAVVVGAPVEMDREKSVEENHAKYLEALTNLYNEHKGKHGYGNVELEIV</sequence>
<dbReference type="PANTHER" id="PTHR12317:SF0">
    <property type="entry name" value="ACYLTRANSFERASE"/>
    <property type="match status" value="1"/>
</dbReference>
<evidence type="ECO:0000256" key="5">
    <source>
        <dbReference type="ARBA" id="ARBA00022516"/>
    </source>
</evidence>
<feature type="transmembrane region" description="Helical" evidence="14">
    <location>
        <begin position="51"/>
        <end position="69"/>
    </location>
</feature>
<gene>
    <name evidence="15" type="ORF">GOCE00092_LOCUS11292</name>
</gene>